<sequence>MAAELVGGAFLSSFLNVLFDRLSDDKFVKLIRGKKLDQNLLGRLQTLLNVVEAVLNDAEKKQITNNAVKRWLEDLQDAVYDADDLLDEVATKAAIQEDPGNFLSRIFNPQDRDTVVTRIEEVIARLDDI</sequence>
<reference evidence="5 6" key="1">
    <citation type="journal article" date="2023" name="Plants (Basel)">
        <title>Bridging the Gap: Combining Genomics and Transcriptomics Approaches to Understand Stylosanthes scabra, an Orphan Legume from the Brazilian Caatinga.</title>
        <authorList>
            <person name="Ferreira-Neto J.R.C."/>
            <person name="da Silva M.D."/>
            <person name="Binneck E."/>
            <person name="de Melo N.F."/>
            <person name="da Silva R.H."/>
            <person name="de Melo A.L.T.M."/>
            <person name="Pandolfi V."/>
            <person name="Bustamante F.O."/>
            <person name="Brasileiro-Vidal A.C."/>
            <person name="Benko-Iseppon A.M."/>
        </authorList>
    </citation>
    <scope>NUCLEOTIDE SEQUENCE [LARGE SCALE GENOMIC DNA]</scope>
    <source>
        <tissue evidence="5">Leaves</tissue>
    </source>
</reference>
<evidence type="ECO:0000256" key="3">
    <source>
        <dbReference type="ARBA" id="ARBA00022821"/>
    </source>
</evidence>
<comment type="caution">
    <text evidence="5">The sequence shown here is derived from an EMBL/GenBank/DDBJ whole genome shotgun (WGS) entry which is preliminary data.</text>
</comment>
<dbReference type="PANTHER" id="PTHR33377:SF62">
    <property type="entry name" value="OS10G0133166 PROTEIN"/>
    <property type="match status" value="1"/>
</dbReference>
<feature type="non-terminal residue" evidence="5">
    <location>
        <position position="129"/>
    </location>
</feature>
<gene>
    <name evidence="5" type="ORF">PIB30_111763</name>
</gene>
<accession>A0ABU6S0B2</accession>
<evidence type="ECO:0000256" key="2">
    <source>
        <dbReference type="ARBA" id="ARBA00022741"/>
    </source>
</evidence>
<dbReference type="InterPro" id="IPR041118">
    <property type="entry name" value="Rx_N"/>
</dbReference>
<dbReference type="Pfam" id="PF18052">
    <property type="entry name" value="Rx_N"/>
    <property type="match status" value="1"/>
</dbReference>
<organism evidence="5 6">
    <name type="scientific">Stylosanthes scabra</name>
    <dbReference type="NCBI Taxonomy" id="79078"/>
    <lineage>
        <taxon>Eukaryota</taxon>
        <taxon>Viridiplantae</taxon>
        <taxon>Streptophyta</taxon>
        <taxon>Embryophyta</taxon>
        <taxon>Tracheophyta</taxon>
        <taxon>Spermatophyta</taxon>
        <taxon>Magnoliopsida</taxon>
        <taxon>eudicotyledons</taxon>
        <taxon>Gunneridae</taxon>
        <taxon>Pentapetalae</taxon>
        <taxon>rosids</taxon>
        <taxon>fabids</taxon>
        <taxon>Fabales</taxon>
        <taxon>Fabaceae</taxon>
        <taxon>Papilionoideae</taxon>
        <taxon>50 kb inversion clade</taxon>
        <taxon>dalbergioids sensu lato</taxon>
        <taxon>Dalbergieae</taxon>
        <taxon>Pterocarpus clade</taxon>
        <taxon>Stylosanthes</taxon>
    </lineage>
</organism>
<dbReference type="EMBL" id="JASCZI010037585">
    <property type="protein sequence ID" value="MED6129820.1"/>
    <property type="molecule type" value="Genomic_DNA"/>
</dbReference>
<feature type="domain" description="Disease resistance N-terminal" evidence="4">
    <location>
        <begin position="10"/>
        <end position="99"/>
    </location>
</feature>
<protein>
    <recommendedName>
        <fullName evidence="4">Disease resistance N-terminal domain-containing protein</fullName>
    </recommendedName>
</protein>
<dbReference type="Gene3D" id="1.20.5.4130">
    <property type="match status" value="1"/>
</dbReference>
<keyword evidence="3" id="KW-0611">Plant defense</keyword>
<name>A0ABU6S0B2_9FABA</name>
<keyword evidence="1" id="KW-0677">Repeat</keyword>
<dbReference type="PANTHER" id="PTHR33377">
    <property type="entry name" value="OS10G0134700 PROTEIN-RELATED"/>
    <property type="match status" value="1"/>
</dbReference>
<proteinExistence type="predicted"/>
<dbReference type="Proteomes" id="UP001341840">
    <property type="component" value="Unassembled WGS sequence"/>
</dbReference>
<keyword evidence="2" id="KW-0547">Nucleotide-binding</keyword>
<keyword evidence="6" id="KW-1185">Reference proteome</keyword>
<evidence type="ECO:0000313" key="6">
    <source>
        <dbReference type="Proteomes" id="UP001341840"/>
    </source>
</evidence>
<evidence type="ECO:0000313" key="5">
    <source>
        <dbReference type="EMBL" id="MED6129820.1"/>
    </source>
</evidence>
<evidence type="ECO:0000256" key="1">
    <source>
        <dbReference type="ARBA" id="ARBA00022737"/>
    </source>
</evidence>
<evidence type="ECO:0000259" key="4">
    <source>
        <dbReference type="Pfam" id="PF18052"/>
    </source>
</evidence>